<dbReference type="RefSeq" id="WP_172314214.1">
    <property type="nucleotide sequence ID" value="NZ_WOEY01000091.1"/>
</dbReference>
<dbReference type="InterPro" id="IPR043128">
    <property type="entry name" value="Rev_trsase/Diguanyl_cyclase"/>
</dbReference>
<keyword evidence="5" id="KW-1185">Reference proteome</keyword>
<dbReference type="SMART" id="SM00091">
    <property type="entry name" value="PAS"/>
    <property type="match status" value="1"/>
</dbReference>
<dbReference type="SUPFAM" id="SSF55785">
    <property type="entry name" value="PYP-like sensor domain (PAS domain)"/>
    <property type="match status" value="1"/>
</dbReference>
<dbReference type="CDD" id="cd12915">
    <property type="entry name" value="PDC2_DGC_like"/>
    <property type="match status" value="1"/>
</dbReference>
<dbReference type="InterPro" id="IPR035965">
    <property type="entry name" value="PAS-like_dom_sf"/>
</dbReference>
<accession>A0ABX2BWD9</accession>
<dbReference type="PANTHER" id="PTHR44757:SF2">
    <property type="entry name" value="BIOFILM ARCHITECTURE MAINTENANCE PROTEIN MBAA"/>
    <property type="match status" value="1"/>
</dbReference>
<dbReference type="InterPro" id="IPR013767">
    <property type="entry name" value="PAS_fold"/>
</dbReference>
<protein>
    <submittedName>
        <fullName evidence="4">EAL domain-containing protein</fullName>
    </submittedName>
</protein>
<dbReference type="Gene3D" id="3.30.450.20">
    <property type="entry name" value="PAS domain"/>
    <property type="match status" value="2"/>
</dbReference>
<dbReference type="NCBIfam" id="TIGR00229">
    <property type="entry name" value="sensory_box"/>
    <property type="match status" value="1"/>
</dbReference>
<dbReference type="Pfam" id="PF00563">
    <property type="entry name" value="EAL"/>
    <property type="match status" value="1"/>
</dbReference>
<evidence type="ECO:0000259" key="2">
    <source>
        <dbReference type="PROSITE" id="PS50883"/>
    </source>
</evidence>
<dbReference type="CDD" id="cd01949">
    <property type="entry name" value="GGDEF"/>
    <property type="match status" value="1"/>
</dbReference>
<dbReference type="SMART" id="SM00267">
    <property type="entry name" value="GGDEF"/>
    <property type="match status" value="1"/>
</dbReference>
<evidence type="ECO:0000313" key="4">
    <source>
        <dbReference type="EMBL" id="NPT44245.1"/>
    </source>
</evidence>
<dbReference type="PROSITE" id="PS50887">
    <property type="entry name" value="GGDEF"/>
    <property type="match status" value="1"/>
</dbReference>
<dbReference type="InterPro" id="IPR000014">
    <property type="entry name" value="PAS"/>
</dbReference>
<dbReference type="PANTHER" id="PTHR44757">
    <property type="entry name" value="DIGUANYLATE CYCLASE DGCP"/>
    <property type="match status" value="1"/>
</dbReference>
<reference evidence="4 5" key="1">
    <citation type="submission" date="2019-11" db="EMBL/GenBank/DDBJ databases">
        <title>Metabolism of dissolved organic matter in forest soils.</title>
        <authorList>
            <person name="Cyle K.T."/>
            <person name="Wilhelm R.C."/>
            <person name="Martinez C.E."/>
        </authorList>
    </citation>
    <scope>NUCLEOTIDE SEQUENCE [LARGE SCALE GENOMIC DNA]</scope>
    <source>
        <strain evidence="4 5">1N</strain>
    </source>
</reference>
<dbReference type="NCBIfam" id="TIGR00254">
    <property type="entry name" value="GGDEF"/>
    <property type="match status" value="1"/>
</dbReference>
<dbReference type="EMBL" id="WOEY01000091">
    <property type="protein sequence ID" value="NPT44245.1"/>
    <property type="molecule type" value="Genomic_DNA"/>
</dbReference>
<feature type="domain" description="EAL" evidence="2">
    <location>
        <begin position="620"/>
        <end position="873"/>
    </location>
</feature>
<feature type="domain" description="GGDEF" evidence="3">
    <location>
        <begin position="478"/>
        <end position="611"/>
    </location>
</feature>
<dbReference type="Gene3D" id="3.30.70.270">
    <property type="match status" value="1"/>
</dbReference>
<keyword evidence="1" id="KW-0812">Transmembrane</keyword>
<dbReference type="CDD" id="cd01948">
    <property type="entry name" value="EAL"/>
    <property type="match status" value="1"/>
</dbReference>
<evidence type="ECO:0000259" key="3">
    <source>
        <dbReference type="PROSITE" id="PS50887"/>
    </source>
</evidence>
<comment type="caution">
    <text evidence="4">The sequence shown here is derived from an EMBL/GenBank/DDBJ whole genome shotgun (WGS) entry which is preliminary data.</text>
</comment>
<dbReference type="CDD" id="cd00130">
    <property type="entry name" value="PAS"/>
    <property type="match status" value="1"/>
</dbReference>
<sequence length="877" mass="96768">MLNRSPIGLDFLRRHQFELVLFLAVFVLIGLAGYGLARDRIKMVETGHKDALNIAEAVQLHISGELVRATNSVLGVRSDLQGNPGASTRLVQASLSEAMRYDTVSALVGADHGGEVLMVDRAGFFINQPAMASALKAAFRTLQANTVQPLPLIHDDERGIWYLPLALRSVESSRDADVFFSLVPAEQLVEAAASLQLVTDGRFGLFTGDGKRLFRYLSRERAFEIRPAPVPPNLLRILAAQQSGTFESESSVDRRYDILGYSHSDSLPLFVVVGVPKRSIEIAWLRQSAVQLFLLLAGTIASIVFGLRLKKAVLDLQGSHSQYRQLFRSVGDGLVILNRDGVIQKCNQAASRLLRVGSEQDLAGVNLFHLTVTDRDSAVVESRGLRQLRKLQPGETRTHDWQFRRVGQSGMVYVKLHLFASPRDTDPFVTALLRDVTAEREHLARQEFLARHDALTGLLNRSAFLDHVASRIGGHSDTSFFVAFVDLNRFKDINDSLGHHAGDTVLEILGGRLSRVLENRSGCIGRLGGDEIAVCADPREWAGGVAEFCQELHAAVQKTFTLNDANFEISASVGIAVYPDDATDAEQLLRCADIAMYSAKRAMIPFEYYSQKLDCYAPRSLTFKSDFARAIRNGDLALAYQPKVRLSDGALVGFEALARWTHPSQGAISPGIFIPLAETTELIYPFTDRVIRMAMRQLKSWSLLDPRVSVSVNVSMNNLLHRDFVAQVRALLAEFDVSPEQLELEVTESALMSDPDTALMQLCQIRDIGVRLSIDDFGAGHSSLAYLKKLPVHILKIDRSFIASLMTEEADRRIVESSITLAHSFNLEVVAEGVETSDVADLLTNMGCDIAQGYFYGRPAGAEAMTAQWLLSDATHY</sequence>
<feature type="transmembrane region" description="Helical" evidence="1">
    <location>
        <begin position="288"/>
        <end position="307"/>
    </location>
</feature>
<dbReference type="InterPro" id="IPR035919">
    <property type="entry name" value="EAL_sf"/>
</dbReference>
<dbReference type="PROSITE" id="PS50883">
    <property type="entry name" value="EAL"/>
    <property type="match status" value="1"/>
</dbReference>
<dbReference type="SUPFAM" id="SSF141868">
    <property type="entry name" value="EAL domain-like"/>
    <property type="match status" value="1"/>
</dbReference>
<dbReference type="Proteomes" id="UP000652198">
    <property type="component" value="Unassembled WGS sequence"/>
</dbReference>
<dbReference type="InterPro" id="IPR000160">
    <property type="entry name" value="GGDEF_dom"/>
</dbReference>
<feature type="transmembrane region" description="Helical" evidence="1">
    <location>
        <begin position="20"/>
        <end position="37"/>
    </location>
</feature>
<dbReference type="Pfam" id="PF00989">
    <property type="entry name" value="PAS"/>
    <property type="match status" value="1"/>
</dbReference>
<keyword evidence="1" id="KW-0472">Membrane</keyword>
<proteinExistence type="predicted"/>
<organism evidence="4 5">
    <name type="scientific">Paraburkholderia solitsugae</name>
    <dbReference type="NCBI Taxonomy" id="2675748"/>
    <lineage>
        <taxon>Bacteria</taxon>
        <taxon>Pseudomonadati</taxon>
        <taxon>Pseudomonadota</taxon>
        <taxon>Betaproteobacteria</taxon>
        <taxon>Burkholderiales</taxon>
        <taxon>Burkholderiaceae</taxon>
        <taxon>Paraburkholderia</taxon>
    </lineage>
</organism>
<dbReference type="Gene3D" id="3.20.20.450">
    <property type="entry name" value="EAL domain"/>
    <property type="match status" value="1"/>
</dbReference>
<gene>
    <name evidence="4" type="ORF">GNZ12_23635</name>
</gene>
<dbReference type="InterPro" id="IPR052155">
    <property type="entry name" value="Biofilm_reg_signaling"/>
</dbReference>
<evidence type="ECO:0000313" key="5">
    <source>
        <dbReference type="Proteomes" id="UP000652198"/>
    </source>
</evidence>
<keyword evidence="1" id="KW-1133">Transmembrane helix</keyword>
<name>A0ABX2BWD9_9BURK</name>
<dbReference type="Pfam" id="PF00990">
    <property type="entry name" value="GGDEF"/>
    <property type="match status" value="1"/>
</dbReference>
<dbReference type="SMART" id="SM00052">
    <property type="entry name" value="EAL"/>
    <property type="match status" value="1"/>
</dbReference>
<dbReference type="InterPro" id="IPR029787">
    <property type="entry name" value="Nucleotide_cyclase"/>
</dbReference>
<dbReference type="InterPro" id="IPR001633">
    <property type="entry name" value="EAL_dom"/>
</dbReference>
<evidence type="ECO:0000256" key="1">
    <source>
        <dbReference type="SAM" id="Phobius"/>
    </source>
</evidence>
<dbReference type="SUPFAM" id="SSF55073">
    <property type="entry name" value="Nucleotide cyclase"/>
    <property type="match status" value="1"/>
</dbReference>